<dbReference type="InterPro" id="IPR001810">
    <property type="entry name" value="F-box_dom"/>
</dbReference>
<protein>
    <recommendedName>
        <fullName evidence="1">F-box domain-containing protein</fullName>
    </recommendedName>
</protein>
<reference evidence="2" key="1">
    <citation type="journal article" date="2023" name="Plant Biotechnol. J.">
        <title>Chromosome-level wild Hevea brasiliensis genome provides new tools for genomic-assisted breeding and valuable loci to elevate rubber yield.</title>
        <authorList>
            <person name="Cheng H."/>
            <person name="Song X."/>
            <person name="Hu Y."/>
            <person name="Wu T."/>
            <person name="Yang Q."/>
            <person name="An Z."/>
            <person name="Feng S."/>
            <person name="Deng Z."/>
            <person name="Wu W."/>
            <person name="Zeng X."/>
            <person name="Tu M."/>
            <person name="Wang X."/>
            <person name="Huang H."/>
        </authorList>
    </citation>
    <scope>NUCLEOTIDE SEQUENCE</scope>
    <source>
        <strain evidence="2">MT/VB/25A 57/8</strain>
    </source>
</reference>
<proteinExistence type="predicted"/>
<dbReference type="SUPFAM" id="SSF52047">
    <property type="entry name" value="RNI-like"/>
    <property type="match status" value="1"/>
</dbReference>
<dbReference type="Proteomes" id="UP001174677">
    <property type="component" value="Chromosome 14"/>
</dbReference>
<dbReference type="Gene3D" id="3.80.10.10">
    <property type="entry name" value="Ribonuclease Inhibitor"/>
    <property type="match status" value="1"/>
</dbReference>
<comment type="caution">
    <text evidence="2">The sequence shown here is derived from an EMBL/GenBank/DDBJ whole genome shotgun (WGS) entry which is preliminary data.</text>
</comment>
<dbReference type="PANTHER" id="PTHR34145">
    <property type="entry name" value="OS02G0105600 PROTEIN"/>
    <property type="match status" value="1"/>
</dbReference>
<dbReference type="CDD" id="cd22160">
    <property type="entry name" value="F-box_AtFBL13-like"/>
    <property type="match status" value="1"/>
</dbReference>
<gene>
    <name evidence="2" type="ORF">P3X46_024965</name>
</gene>
<dbReference type="Gene3D" id="1.20.1280.50">
    <property type="match status" value="1"/>
</dbReference>
<evidence type="ECO:0000259" key="1">
    <source>
        <dbReference type="PROSITE" id="PS50181"/>
    </source>
</evidence>
<dbReference type="PANTHER" id="PTHR34145:SF68">
    <property type="entry name" value="FBD DOMAIN-CONTAINING PROTEIN"/>
    <property type="match status" value="1"/>
</dbReference>
<dbReference type="SUPFAM" id="SSF81383">
    <property type="entry name" value="F-box domain"/>
    <property type="match status" value="1"/>
</dbReference>
<dbReference type="InterPro" id="IPR053781">
    <property type="entry name" value="F-box_AtFBL13-like"/>
</dbReference>
<organism evidence="2 3">
    <name type="scientific">Hevea brasiliensis</name>
    <name type="common">Para rubber tree</name>
    <name type="synonym">Siphonia brasiliensis</name>
    <dbReference type="NCBI Taxonomy" id="3981"/>
    <lineage>
        <taxon>Eukaryota</taxon>
        <taxon>Viridiplantae</taxon>
        <taxon>Streptophyta</taxon>
        <taxon>Embryophyta</taxon>
        <taxon>Tracheophyta</taxon>
        <taxon>Spermatophyta</taxon>
        <taxon>Magnoliopsida</taxon>
        <taxon>eudicotyledons</taxon>
        <taxon>Gunneridae</taxon>
        <taxon>Pentapetalae</taxon>
        <taxon>rosids</taxon>
        <taxon>fabids</taxon>
        <taxon>Malpighiales</taxon>
        <taxon>Euphorbiaceae</taxon>
        <taxon>Crotonoideae</taxon>
        <taxon>Micrandreae</taxon>
        <taxon>Hevea</taxon>
    </lineage>
</organism>
<dbReference type="InterPro" id="IPR053772">
    <property type="entry name" value="At1g61320/At1g61330-like"/>
</dbReference>
<accession>A0ABQ9L474</accession>
<dbReference type="InterPro" id="IPR036047">
    <property type="entry name" value="F-box-like_dom_sf"/>
</dbReference>
<feature type="domain" description="F-box" evidence="1">
    <location>
        <begin position="54"/>
        <end position="108"/>
    </location>
</feature>
<dbReference type="InterPro" id="IPR055357">
    <property type="entry name" value="LRR_At1g61320_AtMIF1"/>
</dbReference>
<dbReference type="EMBL" id="JARPOI010000014">
    <property type="protein sequence ID" value="KAJ9159457.1"/>
    <property type="molecule type" value="Genomic_DNA"/>
</dbReference>
<evidence type="ECO:0000313" key="3">
    <source>
        <dbReference type="Proteomes" id="UP001174677"/>
    </source>
</evidence>
<dbReference type="Pfam" id="PF23622">
    <property type="entry name" value="LRR_At1g61320_AtMIF1"/>
    <property type="match status" value="1"/>
</dbReference>
<evidence type="ECO:0000313" key="2">
    <source>
        <dbReference type="EMBL" id="KAJ9159457.1"/>
    </source>
</evidence>
<dbReference type="PROSITE" id="PS50181">
    <property type="entry name" value="FBOX"/>
    <property type="match status" value="1"/>
</dbReference>
<sequence length="505" mass="58427">MFSTSESKLCIQRKKKGVTISVKMHSLCNYLDASRKNLVGLFDFQPIKKLSLGKDCISELPDDILLTILTQLKLREPARTSVLSKRWRFLWTSSQGILEFHGSDFRSIDNSAYDFLRSHRAPTVDELRNRFPKVGHWFYDGQNHHSWINVATGKRVKRPVLDFRNSHPSQELQSLGFSSSFIYLVSLHLIYVRVSSQLIHYFLSNCPLLEVLCVTGTGHTLDHLMICGPSLKLKHLDLRHIKIQVLEISAPNLESFRTTMSFYDVPHLNQVSFGGCYCDALLALNLLDLSSFITQLTSLELVLPTEKWFITNFSNLPRFPTMEILKHLLLSLSEETDESFLIYFCLMEASPSLQRSSLKLGWSVYGDTKLEFTRSPEFTWRPKHQCLKVVGIVGYREYANHDKLVMHLAEYATSLEKIIIDPRSYQCSEVSRTMLRGCNPGYPHRWNWRYFNLLVFAFEPLPTCKPGVFNFYRRGCFLFYVPCLLFLIKINDESETKTLSRSINQ</sequence>
<name>A0ABQ9L474_HEVBR</name>
<dbReference type="InterPro" id="IPR032675">
    <property type="entry name" value="LRR_dom_sf"/>
</dbReference>
<dbReference type="Pfam" id="PF00646">
    <property type="entry name" value="F-box"/>
    <property type="match status" value="1"/>
</dbReference>
<keyword evidence="3" id="KW-1185">Reference proteome</keyword>